<protein>
    <submittedName>
        <fullName evidence="3">Uncharacterized protein</fullName>
    </submittedName>
</protein>
<sequence>MTDDQRVFGDGSATSRSRVCTFHYLVGSSQQKQPQQLESKQQQQQQPQQQHSDALRMPSNRDMPSFEEWKRRRANRPFGQEVVLLELDPKEELARKKQRDQRLMSLMQPEEQERFYTYLDHYDRLQAKVERDREERERAKAEAAREASAKAAARKKEQHKLHKRLDKVDLATDSQFVADVAKSKYYRLVQREQKQQFRSRDDHDQFWLGELQTKGLLRPTETSALGRRQRRHMTGAAGAGSGAHSAAGDDLLQADDQELHPTLHWERTDDTLQLGASRNAAGARSGGGFHSMSRAQQNRMLDELFPRAERPKLSSFNVDFTKKEEKSADELELERLKERRRKRLDEWREHRHMQQMAVTFGVATRRILDERPVRDSADRLMDEAEADLGQLFGGALERARRREQLELESRRGGDGELDLTDPRLLQSWRRNPAGERRRKQLRGVDGSSSTSTFSSAQRPGKRPLTTPATETYNDDDDYDEAGYHDRRRTQRPMLSLADAHKELPHIEAKGQSTLWNNYMGAGNVRFAPLDDDAWYREATTAAVTS</sequence>
<evidence type="ECO:0000313" key="3">
    <source>
        <dbReference type="EMBL" id="PAA85476.1"/>
    </source>
</evidence>
<keyword evidence="1" id="KW-0175">Coiled coil</keyword>
<accession>A0A267GHK0</accession>
<organism evidence="3 4">
    <name type="scientific">Macrostomum lignano</name>
    <dbReference type="NCBI Taxonomy" id="282301"/>
    <lineage>
        <taxon>Eukaryota</taxon>
        <taxon>Metazoa</taxon>
        <taxon>Spiralia</taxon>
        <taxon>Lophotrochozoa</taxon>
        <taxon>Platyhelminthes</taxon>
        <taxon>Rhabditophora</taxon>
        <taxon>Macrostomorpha</taxon>
        <taxon>Macrostomida</taxon>
        <taxon>Macrostomidae</taxon>
        <taxon>Macrostomum</taxon>
    </lineage>
</organism>
<dbReference type="Proteomes" id="UP000215902">
    <property type="component" value="Unassembled WGS sequence"/>
</dbReference>
<proteinExistence type="predicted"/>
<dbReference type="EMBL" id="NIVC01000324">
    <property type="protein sequence ID" value="PAA85476.1"/>
    <property type="molecule type" value="Genomic_DNA"/>
</dbReference>
<evidence type="ECO:0000256" key="2">
    <source>
        <dbReference type="SAM" id="MobiDB-lite"/>
    </source>
</evidence>
<gene>
    <name evidence="3" type="ORF">BOX15_Mlig003859g2</name>
</gene>
<reference evidence="3 4" key="1">
    <citation type="submission" date="2017-06" db="EMBL/GenBank/DDBJ databases">
        <title>A platform for efficient transgenesis in Macrostomum lignano, a flatworm model organism for stem cell research.</title>
        <authorList>
            <person name="Berezikov E."/>
        </authorList>
    </citation>
    <scope>NUCLEOTIDE SEQUENCE [LARGE SCALE GENOMIC DNA]</scope>
    <source>
        <strain evidence="3">DV1</strain>
        <tissue evidence="3">Whole organism</tissue>
    </source>
</reference>
<evidence type="ECO:0000256" key="1">
    <source>
        <dbReference type="SAM" id="Coils"/>
    </source>
</evidence>
<dbReference type="AlphaFoldDB" id="A0A267GHK0"/>
<feature type="region of interest" description="Disordered" evidence="2">
    <location>
        <begin position="30"/>
        <end position="72"/>
    </location>
</feature>
<comment type="caution">
    <text evidence="3">The sequence shown here is derived from an EMBL/GenBank/DDBJ whole genome shotgun (WGS) entry which is preliminary data.</text>
</comment>
<keyword evidence="4" id="KW-1185">Reference proteome</keyword>
<evidence type="ECO:0000313" key="4">
    <source>
        <dbReference type="Proteomes" id="UP000215902"/>
    </source>
</evidence>
<feature type="compositionally biased region" description="Low complexity" evidence="2">
    <location>
        <begin position="30"/>
        <end position="50"/>
    </location>
</feature>
<feature type="coiled-coil region" evidence="1">
    <location>
        <begin position="122"/>
        <end position="151"/>
    </location>
</feature>
<name>A0A267GHK0_9PLAT</name>
<feature type="region of interest" description="Disordered" evidence="2">
    <location>
        <begin position="220"/>
        <end position="245"/>
    </location>
</feature>
<feature type="region of interest" description="Disordered" evidence="2">
    <location>
        <begin position="406"/>
        <end position="490"/>
    </location>
</feature>